<dbReference type="PRINTS" id="PR00081">
    <property type="entry name" value="GDHRDH"/>
</dbReference>
<dbReference type="InterPro" id="IPR002347">
    <property type="entry name" value="SDR_fam"/>
</dbReference>
<sequence>MNLSGRVAVVTGAGGGIGRGIALALSRRGCHLALADRNAQGLGETRDMVRGVKVTTHVLDVTERDRCRALPAEVVAEHGRVDLLVNNAGVAIGGTFEQVDEADFDWLMEVNFHAVVRLTRAFLPQLKATDSARIVNVSSLFGLIAPPGQTAYSAAKFAVRGFSESLRRELEEAGSTVGVTVIHPGGINTDIARNARPPRHVTNEEAALIADEKDRFQKFLRMSPVKAGEIIVEGIEKERPRVLVGNDARIGALIERLSPVGYWNILKRSMA</sequence>
<dbReference type="EMBL" id="BSOO01000036">
    <property type="protein sequence ID" value="GLR48720.1"/>
    <property type="molecule type" value="Genomic_DNA"/>
</dbReference>
<evidence type="ECO:0000313" key="5">
    <source>
        <dbReference type="EMBL" id="GLR48720.1"/>
    </source>
</evidence>
<dbReference type="Pfam" id="PF00106">
    <property type="entry name" value="adh_short"/>
    <property type="match status" value="1"/>
</dbReference>
<dbReference type="PANTHER" id="PTHR43391">
    <property type="entry name" value="RETINOL DEHYDROGENASE-RELATED"/>
    <property type="match status" value="1"/>
</dbReference>
<organism evidence="5 6">
    <name type="scientific">Sphingomonas astaxanthinifaciens DSM 22298</name>
    <dbReference type="NCBI Taxonomy" id="1123267"/>
    <lineage>
        <taxon>Bacteria</taxon>
        <taxon>Pseudomonadati</taxon>
        <taxon>Pseudomonadota</taxon>
        <taxon>Alphaproteobacteria</taxon>
        <taxon>Sphingomonadales</taxon>
        <taxon>Sphingomonadaceae</taxon>
        <taxon>Sphingomonas</taxon>
    </lineage>
</organism>
<dbReference type="SMART" id="SM00822">
    <property type="entry name" value="PKS_KR"/>
    <property type="match status" value="1"/>
</dbReference>
<dbReference type="PANTHER" id="PTHR43391:SF82">
    <property type="entry name" value="OXIDOREDUCTASE SADH-RELATED"/>
    <property type="match status" value="1"/>
</dbReference>
<name>A0ABQ5Z9N3_9SPHN</name>
<dbReference type="PROSITE" id="PS00061">
    <property type="entry name" value="ADH_SHORT"/>
    <property type="match status" value="1"/>
</dbReference>
<dbReference type="Gene3D" id="3.40.50.720">
    <property type="entry name" value="NAD(P)-binding Rossmann-like Domain"/>
    <property type="match status" value="1"/>
</dbReference>
<keyword evidence="6" id="KW-1185">Reference proteome</keyword>
<comment type="similarity">
    <text evidence="1 3">Belongs to the short-chain dehydrogenases/reductases (SDR) family.</text>
</comment>
<gene>
    <name evidence="5" type="ORF">GCM10007925_24400</name>
</gene>
<dbReference type="PRINTS" id="PR00080">
    <property type="entry name" value="SDRFAMILY"/>
</dbReference>
<dbReference type="RefSeq" id="WP_029940445.1">
    <property type="nucleotide sequence ID" value="NZ_BSOO01000036.1"/>
</dbReference>
<feature type="domain" description="Ketoreductase" evidence="4">
    <location>
        <begin position="6"/>
        <end position="190"/>
    </location>
</feature>
<evidence type="ECO:0000256" key="1">
    <source>
        <dbReference type="ARBA" id="ARBA00006484"/>
    </source>
</evidence>
<proteinExistence type="inferred from homology"/>
<evidence type="ECO:0000259" key="4">
    <source>
        <dbReference type="SMART" id="SM00822"/>
    </source>
</evidence>
<accession>A0ABQ5Z9N3</accession>
<keyword evidence="2" id="KW-0560">Oxidoreductase</keyword>
<comment type="caution">
    <text evidence="5">The sequence shown here is derived from an EMBL/GenBank/DDBJ whole genome shotgun (WGS) entry which is preliminary data.</text>
</comment>
<evidence type="ECO:0000256" key="2">
    <source>
        <dbReference type="ARBA" id="ARBA00023002"/>
    </source>
</evidence>
<dbReference type="InterPro" id="IPR020904">
    <property type="entry name" value="Sc_DH/Rdtase_CS"/>
</dbReference>
<dbReference type="InterPro" id="IPR036291">
    <property type="entry name" value="NAD(P)-bd_dom_sf"/>
</dbReference>
<dbReference type="InterPro" id="IPR057326">
    <property type="entry name" value="KR_dom"/>
</dbReference>
<evidence type="ECO:0000313" key="6">
    <source>
        <dbReference type="Proteomes" id="UP001156703"/>
    </source>
</evidence>
<evidence type="ECO:0000256" key="3">
    <source>
        <dbReference type="RuleBase" id="RU000363"/>
    </source>
</evidence>
<dbReference type="Proteomes" id="UP001156703">
    <property type="component" value="Unassembled WGS sequence"/>
</dbReference>
<dbReference type="SUPFAM" id="SSF51735">
    <property type="entry name" value="NAD(P)-binding Rossmann-fold domains"/>
    <property type="match status" value="1"/>
</dbReference>
<protein>
    <submittedName>
        <fullName evidence="5">Acetoin dehydrogenase</fullName>
    </submittedName>
</protein>
<reference evidence="6" key="1">
    <citation type="journal article" date="2019" name="Int. J. Syst. Evol. Microbiol.">
        <title>The Global Catalogue of Microorganisms (GCM) 10K type strain sequencing project: providing services to taxonomists for standard genome sequencing and annotation.</title>
        <authorList>
            <consortium name="The Broad Institute Genomics Platform"/>
            <consortium name="The Broad Institute Genome Sequencing Center for Infectious Disease"/>
            <person name="Wu L."/>
            <person name="Ma J."/>
        </authorList>
    </citation>
    <scope>NUCLEOTIDE SEQUENCE [LARGE SCALE GENOMIC DNA]</scope>
    <source>
        <strain evidence="6">NBRC 102146</strain>
    </source>
</reference>